<dbReference type="EMBL" id="RYUN01000006">
    <property type="protein sequence ID" value="RYQ22040.1"/>
    <property type="molecule type" value="Genomic_DNA"/>
</dbReference>
<protein>
    <submittedName>
        <fullName evidence="4">D-alanyl-D-alanine carboxypeptidase</fullName>
    </submittedName>
</protein>
<dbReference type="PANTHER" id="PTHR30023:SF0">
    <property type="entry name" value="PENICILLIN-SENSITIVE CARBOXYPEPTIDASE A"/>
    <property type="match status" value="1"/>
</dbReference>
<dbReference type="AlphaFoldDB" id="A0A4Q5ABS4"/>
<keyword evidence="3" id="KW-0472">Membrane</keyword>
<sequence length="493" mass="50827">MDVWKEGRAVEQWTDDERHQWKRARARRALTVALAALVSFTLAAGAVAGDLTDVIPGPLTLQDVAEPDARASATVLEGGTITPAADLTRTVDAKRATALVDALRRAPGVGRDISAVVTDPNGTVVAAHGESTPREPASTLKTLTALAAASALDMGATFTTQTLFVQQSNGADTVILKGGGDMLLGAGESDPHHVNGRAGLVTLANETARALEQRGISSVTLAYDDSLFGTDRTPPNIAQNNPGNLYYTPVSSMAIDGGRLRATTVDPDRFADYPELSQTTAQDVAARFAALLTGHGITVTNKTPKAVQAPTDRTALAAVHSAPLSAVMGFMLQHSDNTLAEEFGRLLALHTHAQNSPQGAIDAVTAELRELGVPTDGLHMADCSGLSPGSRVTVTTLVDVQQRNFTVGGAVAAAEGLSVPGLVGTAAGRLADDDAAGLMRVKTGSLGEVTSMAGNISRIDGGALAFAVIVNNPTDIGKAREAIDTFIAALAAL</sequence>
<evidence type="ECO:0000313" key="5">
    <source>
        <dbReference type="Proteomes" id="UP000294221"/>
    </source>
</evidence>
<dbReference type="SUPFAM" id="SSF56601">
    <property type="entry name" value="beta-lactamase/transpeptidase-like"/>
    <property type="match status" value="1"/>
</dbReference>
<evidence type="ECO:0000256" key="2">
    <source>
        <dbReference type="ARBA" id="ARBA00022801"/>
    </source>
</evidence>
<comment type="caution">
    <text evidence="4">The sequence shown here is derived from an EMBL/GenBank/DDBJ whole genome shotgun (WGS) entry which is preliminary data.</text>
</comment>
<dbReference type="Pfam" id="PF02113">
    <property type="entry name" value="Peptidase_S13"/>
    <property type="match status" value="2"/>
</dbReference>
<dbReference type="GO" id="GO:0000270">
    <property type="term" value="P:peptidoglycan metabolic process"/>
    <property type="evidence" value="ECO:0007669"/>
    <property type="project" value="TreeGrafter"/>
</dbReference>
<feature type="transmembrane region" description="Helical" evidence="3">
    <location>
        <begin position="29"/>
        <end position="49"/>
    </location>
</feature>
<dbReference type="Proteomes" id="UP000294221">
    <property type="component" value="Unassembled WGS sequence"/>
</dbReference>
<dbReference type="PRINTS" id="PR00922">
    <property type="entry name" value="DADACBPTASE3"/>
</dbReference>
<keyword evidence="4" id="KW-0645">Protease</keyword>
<dbReference type="PANTHER" id="PTHR30023">
    <property type="entry name" value="D-ALANYL-D-ALANINE CARBOXYPEPTIDASE"/>
    <property type="match status" value="1"/>
</dbReference>
<proteinExistence type="inferred from homology"/>
<dbReference type="InterPro" id="IPR000667">
    <property type="entry name" value="Peptidase_S13"/>
</dbReference>
<gene>
    <name evidence="4" type="ORF">PG2054B_0522</name>
</gene>
<evidence type="ECO:0000256" key="3">
    <source>
        <dbReference type="SAM" id="Phobius"/>
    </source>
</evidence>
<dbReference type="Gene3D" id="3.40.710.10">
    <property type="entry name" value="DD-peptidase/beta-lactamase superfamily"/>
    <property type="match status" value="2"/>
</dbReference>
<accession>A0A4Q5ABS4</accession>
<comment type="similarity">
    <text evidence="1">Belongs to the peptidase S13 family.</text>
</comment>
<dbReference type="GO" id="GO:0004185">
    <property type="term" value="F:serine-type carboxypeptidase activity"/>
    <property type="evidence" value="ECO:0007669"/>
    <property type="project" value="InterPro"/>
</dbReference>
<dbReference type="GO" id="GO:0006508">
    <property type="term" value="P:proteolysis"/>
    <property type="evidence" value="ECO:0007669"/>
    <property type="project" value="InterPro"/>
</dbReference>
<keyword evidence="3" id="KW-0812">Transmembrane</keyword>
<dbReference type="InterPro" id="IPR012338">
    <property type="entry name" value="Beta-lactam/transpept-like"/>
</dbReference>
<organism evidence="4 5">
    <name type="scientific">Bifidobacterium pseudolongum subsp. pseudolongum</name>
    <dbReference type="NCBI Taxonomy" id="31954"/>
    <lineage>
        <taxon>Bacteria</taxon>
        <taxon>Bacillati</taxon>
        <taxon>Actinomycetota</taxon>
        <taxon>Actinomycetes</taxon>
        <taxon>Bifidobacteriales</taxon>
        <taxon>Bifidobacteriaceae</taxon>
        <taxon>Bifidobacterium</taxon>
    </lineage>
</organism>
<evidence type="ECO:0000256" key="1">
    <source>
        <dbReference type="ARBA" id="ARBA00006096"/>
    </source>
</evidence>
<name>A0A4Q5ABS4_9BIFI</name>
<evidence type="ECO:0000313" key="4">
    <source>
        <dbReference type="EMBL" id="RYQ22040.1"/>
    </source>
</evidence>
<keyword evidence="4" id="KW-0121">Carboxypeptidase</keyword>
<keyword evidence="2" id="KW-0378">Hydrolase</keyword>
<keyword evidence="3" id="KW-1133">Transmembrane helix</keyword>
<reference evidence="4 5" key="1">
    <citation type="submission" date="2018-12" db="EMBL/GenBank/DDBJ databases">
        <title>Unveiling genomic diversity among members of the Bifidobacterium pseudolongum species, a widely distributed gut commensal of the animal kingdom.</title>
        <authorList>
            <person name="Lugli G.A."/>
            <person name="Duranti S."/>
            <person name="Albert K."/>
            <person name="Mancabelli L."/>
            <person name="Napoli S."/>
            <person name="Viappiani A."/>
            <person name="Anzalone R."/>
            <person name="Longhi G."/>
            <person name="Milani C."/>
            <person name="Turroni F."/>
            <person name="Alessandri G."/>
            <person name="Sela D.A."/>
            <person name="Van Sinderen D."/>
            <person name="Ventura M."/>
        </authorList>
    </citation>
    <scope>NUCLEOTIDE SEQUENCE [LARGE SCALE GENOMIC DNA]</scope>
    <source>
        <strain evidence="4 5">2054B</strain>
    </source>
</reference>